<feature type="region of interest" description="Disordered" evidence="3">
    <location>
        <begin position="1"/>
        <end position="50"/>
    </location>
</feature>
<comment type="subcellular location">
    <subcellularLocation>
        <location evidence="1">Cell envelope</location>
    </subcellularLocation>
</comment>
<protein>
    <submittedName>
        <fullName evidence="6">Peptidoglycan-binding protein</fullName>
    </submittedName>
</protein>
<comment type="caution">
    <text evidence="6">The sequence shown here is derived from an EMBL/GenBank/DDBJ whole genome shotgun (WGS) entry which is preliminary data.</text>
</comment>
<proteinExistence type="predicted"/>
<feature type="compositionally biased region" description="Low complexity" evidence="3">
    <location>
        <begin position="16"/>
        <end position="41"/>
    </location>
</feature>
<dbReference type="Gene3D" id="1.10.101.10">
    <property type="entry name" value="PGBD-like superfamily/PGBD"/>
    <property type="match status" value="1"/>
</dbReference>
<keyword evidence="2" id="KW-0175">Coiled coil</keyword>
<keyword evidence="4" id="KW-0812">Transmembrane</keyword>
<feature type="region of interest" description="Disordered" evidence="3">
    <location>
        <begin position="71"/>
        <end position="98"/>
    </location>
</feature>
<evidence type="ECO:0000256" key="3">
    <source>
        <dbReference type="SAM" id="MobiDB-lite"/>
    </source>
</evidence>
<evidence type="ECO:0000313" key="7">
    <source>
        <dbReference type="Proteomes" id="UP001620295"/>
    </source>
</evidence>
<keyword evidence="4" id="KW-1133">Transmembrane helix</keyword>
<evidence type="ECO:0000259" key="5">
    <source>
        <dbReference type="Pfam" id="PF01471"/>
    </source>
</evidence>
<dbReference type="RefSeq" id="WP_404747946.1">
    <property type="nucleotide sequence ID" value="NZ_JBJDQH010000013.1"/>
</dbReference>
<dbReference type="Gene3D" id="2.40.420.20">
    <property type="match status" value="1"/>
</dbReference>
<keyword evidence="7" id="KW-1185">Reference proteome</keyword>
<gene>
    <name evidence="6" type="ORF">ACI2L5_35595</name>
</gene>
<sequence length="403" mass="41474">MGEVAVDGAPEGARTPAPELAPEQPSEQAPEQPSEQAAVPGPRRRKARGRGRKVVALAVLVLLAGGGVTAAKLGLGDRGSGDKAASELPPSTAEVTRRTLKDTQSVDGQLGFGPTTTLTARRPGTVTEAPDAGDRITRGKALYGVDGRPVTLMYGSTPAYRALKQGAEGADVRQLEKNLSALGYTGFTVDDEYTAGTADAVREWQEDLGLAETGAVELGSVAFAPDAVRVDSVAARKGDTVGPGGKVLSYTGTEQAVTVELDPADQRLAKKGREVEVELPDDRTVKGTVQDVATVIEPGNGQGEEAKTKVEVVIGFKDAAGRKAADAYALAAVHVDFTSETRKDVLTVPVGALLALAEGGFGVEVVHGSASEYVPVTTGLFADGRVEISGKGIAEGTKVGVPK</sequence>
<dbReference type="PANTHER" id="PTHR32347:SF27">
    <property type="entry name" value="RND EFFLUX PUMP MEMBRANE FUSION PROTEIN BARREL-SANDWICH DOMAIN-CONTAINING PROTEIN"/>
    <property type="match status" value="1"/>
</dbReference>
<feature type="transmembrane region" description="Helical" evidence="4">
    <location>
        <begin position="54"/>
        <end position="75"/>
    </location>
</feature>
<evidence type="ECO:0000256" key="1">
    <source>
        <dbReference type="ARBA" id="ARBA00004196"/>
    </source>
</evidence>
<feature type="region of interest" description="Disordered" evidence="3">
    <location>
        <begin position="105"/>
        <end position="124"/>
    </location>
</feature>
<reference evidence="6 7" key="1">
    <citation type="submission" date="2024-11" db="EMBL/GenBank/DDBJ databases">
        <title>The Natural Products Discovery Center: Release of the First 8490 Sequenced Strains for Exploring Actinobacteria Biosynthetic Diversity.</title>
        <authorList>
            <person name="Kalkreuter E."/>
            <person name="Kautsar S.A."/>
            <person name="Yang D."/>
            <person name="Bader C.D."/>
            <person name="Teijaro C.N."/>
            <person name="Fluegel L."/>
            <person name="Davis C.M."/>
            <person name="Simpson J.R."/>
            <person name="Lauterbach L."/>
            <person name="Steele A.D."/>
            <person name="Gui C."/>
            <person name="Meng S."/>
            <person name="Li G."/>
            <person name="Viehrig K."/>
            <person name="Ye F."/>
            <person name="Su P."/>
            <person name="Kiefer A.F."/>
            <person name="Nichols A."/>
            <person name="Cepeda A.J."/>
            <person name="Yan W."/>
            <person name="Fan B."/>
            <person name="Jiang Y."/>
            <person name="Adhikari A."/>
            <person name="Zheng C.-J."/>
            <person name="Schuster L."/>
            <person name="Cowan T.M."/>
            <person name="Smanski M.J."/>
            <person name="Chevrette M.G."/>
            <person name="De Carvalho L.P.S."/>
            <person name="Shen B."/>
        </authorList>
    </citation>
    <scope>NUCLEOTIDE SEQUENCE [LARGE SCALE GENOMIC DNA]</scope>
    <source>
        <strain evidence="6 7">NPDC020863</strain>
    </source>
</reference>
<accession>A0ABW8LWC6</accession>
<dbReference type="SUPFAM" id="SSF47090">
    <property type="entry name" value="PGBD-like"/>
    <property type="match status" value="1"/>
</dbReference>
<dbReference type="PANTHER" id="PTHR32347">
    <property type="entry name" value="EFFLUX SYSTEM COMPONENT YKNX-RELATED"/>
    <property type="match status" value="1"/>
</dbReference>
<dbReference type="Pfam" id="PF01471">
    <property type="entry name" value="PG_binding_1"/>
    <property type="match status" value="1"/>
</dbReference>
<evidence type="ECO:0000256" key="4">
    <source>
        <dbReference type="SAM" id="Phobius"/>
    </source>
</evidence>
<name>A0ABW8LWC6_9ACTN</name>
<dbReference type="InterPro" id="IPR002477">
    <property type="entry name" value="Peptidoglycan-bd-like"/>
</dbReference>
<dbReference type="EMBL" id="JBJDQH010000013">
    <property type="protein sequence ID" value="MFK4270224.1"/>
    <property type="molecule type" value="Genomic_DNA"/>
</dbReference>
<dbReference type="InterPro" id="IPR036365">
    <property type="entry name" value="PGBD-like_sf"/>
</dbReference>
<dbReference type="InterPro" id="IPR036366">
    <property type="entry name" value="PGBDSf"/>
</dbReference>
<feature type="domain" description="Peptidoglycan binding-like" evidence="5">
    <location>
        <begin position="169"/>
        <end position="216"/>
    </location>
</feature>
<organism evidence="6 7">
    <name type="scientific">Streptomyces milbemycinicus</name>
    <dbReference type="NCBI Taxonomy" id="476552"/>
    <lineage>
        <taxon>Bacteria</taxon>
        <taxon>Bacillati</taxon>
        <taxon>Actinomycetota</taxon>
        <taxon>Actinomycetes</taxon>
        <taxon>Kitasatosporales</taxon>
        <taxon>Streptomycetaceae</taxon>
        <taxon>Streptomyces</taxon>
    </lineage>
</organism>
<evidence type="ECO:0000313" key="6">
    <source>
        <dbReference type="EMBL" id="MFK4270224.1"/>
    </source>
</evidence>
<dbReference type="InterPro" id="IPR050465">
    <property type="entry name" value="UPF0194_transport"/>
</dbReference>
<dbReference type="Proteomes" id="UP001620295">
    <property type="component" value="Unassembled WGS sequence"/>
</dbReference>
<evidence type="ECO:0000256" key="2">
    <source>
        <dbReference type="ARBA" id="ARBA00023054"/>
    </source>
</evidence>
<keyword evidence="4" id="KW-0472">Membrane</keyword>